<evidence type="ECO:0000313" key="1">
    <source>
        <dbReference type="EMBL" id="GMA34405.1"/>
    </source>
</evidence>
<sequence>MLARTGAARMALEHDVPVVPIAQWGAQHLLDPYGKRPHLIPPKKVIVRAGAPVDLEEFRGRDLDIETLRGATDRIMGSLTGMLEDIRGEKAPAKPWDMRREGAADDAGRRSRHGCLGHHVCRRVGRCWN</sequence>
<evidence type="ECO:0000313" key="2">
    <source>
        <dbReference type="Proteomes" id="UP001157125"/>
    </source>
</evidence>
<protein>
    <recommendedName>
        <fullName evidence="3">1-acyl-sn-glycerol-3-phosphate acyltransferase</fullName>
    </recommendedName>
</protein>
<keyword evidence="2" id="KW-1185">Reference proteome</keyword>
<evidence type="ECO:0008006" key="3">
    <source>
        <dbReference type="Google" id="ProtNLM"/>
    </source>
</evidence>
<name>A0ABQ6I9D6_9MICO</name>
<gene>
    <name evidence="1" type="ORF">GCM10025876_06090</name>
</gene>
<comment type="caution">
    <text evidence="1">The sequence shown here is derived from an EMBL/GenBank/DDBJ whole genome shotgun (WGS) entry which is preliminary data.</text>
</comment>
<dbReference type="Proteomes" id="UP001157125">
    <property type="component" value="Unassembled WGS sequence"/>
</dbReference>
<dbReference type="RefSeq" id="WP_284327389.1">
    <property type="nucleotide sequence ID" value="NZ_BSUN01000001.1"/>
</dbReference>
<accession>A0ABQ6I9D6</accession>
<dbReference type="SUPFAM" id="SSF69593">
    <property type="entry name" value="Glycerol-3-phosphate (1)-acyltransferase"/>
    <property type="match status" value="1"/>
</dbReference>
<proteinExistence type="predicted"/>
<dbReference type="EMBL" id="BSUN01000001">
    <property type="protein sequence ID" value="GMA34405.1"/>
    <property type="molecule type" value="Genomic_DNA"/>
</dbReference>
<reference evidence="2" key="1">
    <citation type="journal article" date="2019" name="Int. J. Syst. Evol. Microbiol.">
        <title>The Global Catalogue of Microorganisms (GCM) 10K type strain sequencing project: providing services to taxonomists for standard genome sequencing and annotation.</title>
        <authorList>
            <consortium name="The Broad Institute Genomics Platform"/>
            <consortium name="The Broad Institute Genome Sequencing Center for Infectious Disease"/>
            <person name="Wu L."/>
            <person name="Ma J."/>
        </authorList>
    </citation>
    <scope>NUCLEOTIDE SEQUENCE [LARGE SCALE GENOMIC DNA]</scope>
    <source>
        <strain evidence="2">NBRC 112299</strain>
    </source>
</reference>
<organism evidence="1 2">
    <name type="scientific">Demequina litorisediminis</name>
    <dbReference type="NCBI Taxonomy" id="1849022"/>
    <lineage>
        <taxon>Bacteria</taxon>
        <taxon>Bacillati</taxon>
        <taxon>Actinomycetota</taxon>
        <taxon>Actinomycetes</taxon>
        <taxon>Micrococcales</taxon>
        <taxon>Demequinaceae</taxon>
        <taxon>Demequina</taxon>
    </lineage>
</organism>